<keyword evidence="2" id="KW-1185">Reference proteome</keyword>
<dbReference type="AlphaFoldDB" id="A0A6L6X0X1"/>
<protein>
    <submittedName>
        <fullName evidence="1">Uncharacterized protein</fullName>
    </submittedName>
</protein>
<proteinExistence type="predicted"/>
<comment type="caution">
    <text evidence="1">The sequence shown here is derived from an EMBL/GenBank/DDBJ whole genome shotgun (WGS) entry which is preliminary data.</text>
</comment>
<gene>
    <name evidence="1" type="ORF">GPA10_22330</name>
</gene>
<organism evidence="1 2">
    <name type="scientific">Streptomyces typhae</name>
    <dbReference type="NCBI Taxonomy" id="2681492"/>
    <lineage>
        <taxon>Bacteria</taxon>
        <taxon>Bacillati</taxon>
        <taxon>Actinomycetota</taxon>
        <taxon>Actinomycetes</taxon>
        <taxon>Kitasatosporales</taxon>
        <taxon>Streptomycetaceae</taxon>
        <taxon>Streptomyces</taxon>
    </lineage>
</organism>
<dbReference type="Proteomes" id="UP000483802">
    <property type="component" value="Unassembled WGS sequence"/>
</dbReference>
<dbReference type="EMBL" id="WPNZ01000012">
    <property type="protein sequence ID" value="MVO87423.1"/>
    <property type="molecule type" value="Genomic_DNA"/>
</dbReference>
<sequence>MPDADAELDAAQAEVTGAAVTVHHNGTTYHLPSPLDYPVDVVFAESDFEAVRIVLGEDQWQEYRKAKPTIRDFQEFNEKINEATGN</sequence>
<name>A0A6L6X0X1_9ACTN</name>
<reference evidence="1 2" key="1">
    <citation type="submission" date="2019-11" db="EMBL/GenBank/DDBJ databases">
        <title>Streptomyces typhae sp. nov., a novel endophytic actinomycete isolated from the root of cattail pollen (Typha angustifolia L.).</title>
        <authorList>
            <person name="Peng C."/>
        </authorList>
    </citation>
    <scope>NUCLEOTIDE SEQUENCE [LARGE SCALE GENOMIC DNA]</scope>
    <source>
        <strain evidence="2">p1417</strain>
    </source>
</reference>
<evidence type="ECO:0000313" key="2">
    <source>
        <dbReference type="Proteomes" id="UP000483802"/>
    </source>
</evidence>
<accession>A0A6L6X0X1</accession>
<evidence type="ECO:0000313" key="1">
    <source>
        <dbReference type="EMBL" id="MVO87423.1"/>
    </source>
</evidence>